<proteinExistence type="predicted"/>
<sequence length="399" mass="44942">MITLIKNEIIKLIFRRKTLVTLIAFIVLIILIAFGLYKENELMARNQDPKYRIQEIQSNIDRLGNRINSNRTSEDEKLMYENNIKSLQAEIQKIKDNPAPVQTDWKETLKTDIQNIQKNLQSTTISARMKEQNRKQLTIAQYLLRNNIKPMEDYEFNGANYLQTLFKTLGMIFLAVGVAIFLSDMVSGEYTPPTAKFLLIQPISRAKILFSKYITSILSAVVLICGIELIAFALIGIFTGFGNMNYPVLVGERFQYDLSYVNQFGGHDLISIAGTAHMVPMFKYLIEAFLLQILFIIACTTFVFMISTVSKSSMIAMSVSIAAIIAVSALQNVATITKEITSFIFIIYGDVNAVLSGGAAMTLGLTYPTTAFIILILIIWTIASYLIAHFVFVKRDILI</sequence>
<keyword evidence="1" id="KW-0175">Coiled coil</keyword>
<evidence type="ECO:0000256" key="1">
    <source>
        <dbReference type="SAM" id="Coils"/>
    </source>
</evidence>
<feature type="transmembrane region" description="Helical" evidence="2">
    <location>
        <begin position="20"/>
        <end position="37"/>
    </location>
</feature>
<name>A0ABW8SRH5_9CLOT</name>
<dbReference type="PANTHER" id="PTHR37305:SF1">
    <property type="entry name" value="MEMBRANE PROTEIN"/>
    <property type="match status" value="1"/>
</dbReference>
<organism evidence="3 4">
    <name type="scientific">Candidatus Clostridium eludens</name>
    <dbReference type="NCBI Taxonomy" id="3381663"/>
    <lineage>
        <taxon>Bacteria</taxon>
        <taxon>Bacillati</taxon>
        <taxon>Bacillota</taxon>
        <taxon>Clostridia</taxon>
        <taxon>Eubacteriales</taxon>
        <taxon>Clostridiaceae</taxon>
        <taxon>Clostridium</taxon>
    </lineage>
</organism>
<dbReference type="EMBL" id="JBJHZX010000037">
    <property type="protein sequence ID" value="MFL0197766.1"/>
    <property type="molecule type" value="Genomic_DNA"/>
</dbReference>
<keyword evidence="2" id="KW-1133">Transmembrane helix</keyword>
<feature type="transmembrane region" description="Helical" evidence="2">
    <location>
        <begin position="288"/>
        <end position="306"/>
    </location>
</feature>
<feature type="transmembrane region" description="Helical" evidence="2">
    <location>
        <begin position="213"/>
        <end position="238"/>
    </location>
</feature>
<gene>
    <name evidence="3" type="ORF">ACJDU8_19670</name>
</gene>
<evidence type="ECO:0000256" key="2">
    <source>
        <dbReference type="SAM" id="Phobius"/>
    </source>
</evidence>
<feature type="coiled-coil region" evidence="1">
    <location>
        <begin position="70"/>
        <end position="97"/>
    </location>
</feature>
<feature type="transmembrane region" description="Helical" evidence="2">
    <location>
        <begin position="161"/>
        <end position="182"/>
    </location>
</feature>
<keyword evidence="2" id="KW-0812">Transmembrane</keyword>
<reference evidence="3 4" key="1">
    <citation type="submission" date="2024-11" db="EMBL/GenBank/DDBJ databases">
        <authorList>
            <person name="Heng Y.C."/>
            <person name="Lim A.C.H."/>
            <person name="Lee J.K.Y."/>
            <person name="Kittelmann S."/>
        </authorList>
    </citation>
    <scope>NUCLEOTIDE SEQUENCE [LARGE SCALE GENOMIC DNA]</scope>
    <source>
        <strain evidence="3 4">WILCCON 0269</strain>
    </source>
</reference>
<dbReference type="PANTHER" id="PTHR37305">
    <property type="entry name" value="INTEGRAL MEMBRANE PROTEIN-RELATED"/>
    <property type="match status" value="1"/>
</dbReference>
<keyword evidence="2" id="KW-0472">Membrane</keyword>
<comment type="caution">
    <text evidence="3">The sequence shown here is derived from an EMBL/GenBank/DDBJ whole genome shotgun (WGS) entry which is preliminary data.</text>
</comment>
<keyword evidence="4" id="KW-1185">Reference proteome</keyword>
<evidence type="ECO:0000313" key="3">
    <source>
        <dbReference type="EMBL" id="MFL0197766.1"/>
    </source>
</evidence>
<dbReference type="RefSeq" id="WP_406793870.1">
    <property type="nucleotide sequence ID" value="NZ_JBJHZX010000037.1"/>
</dbReference>
<accession>A0ABW8SRH5</accession>
<dbReference type="Pfam" id="PF12679">
    <property type="entry name" value="ABC2_membrane_2"/>
    <property type="match status" value="1"/>
</dbReference>
<feature type="transmembrane region" description="Helical" evidence="2">
    <location>
        <begin position="312"/>
        <end position="330"/>
    </location>
</feature>
<feature type="transmembrane region" description="Helical" evidence="2">
    <location>
        <begin position="342"/>
        <end position="365"/>
    </location>
</feature>
<evidence type="ECO:0000313" key="4">
    <source>
        <dbReference type="Proteomes" id="UP001623660"/>
    </source>
</evidence>
<dbReference type="Proteomes" id="UP001623660">
    <property type="component" value="Unassembled WGS sequence"/>
</dbReference>
<protein>
    <submittedName>
        <fullName evidence="3">ABC transporter permease</fullName>
    </submittedName>
</protein>
<feature type="transmembrane region" description="Helical" evidence="2">
    <location>
        <begin position="371"/>
        <end position="393"/>
    </location>
</feature>